<dbReference type="RefSeq" id="WP_120356016.1">
    <property type="nucleotide sequence ID" value="NZ_RAQO01000008.1"/>
</dbReference>
<protein>
    <submittedName>
        <fullName evidence="2">Uncharacterized protein</fullName>
    </submittedName>
</protein>
<evidence type="ECO:0000313" key="3">
    <source>
        <dbReference type="Proteomes" id="UP000286482"/>
    </source>
</evidence>
<gene>
    <name evidence="2" type="ORF">DBZ36_16330</name>
</gene>
<dbReference type="AlphaFoldDB" id="A0A420E992"/>
<comment type="caution">
    <text evidence="2">The sequence shown here is derived from an EMBL/GenBank/DDBJ whole genome shotgun (WGS) entry which is preliminary data.</text>
</comment>
<dbReference type="OrthoDB" id="6385554at2"/>
<feature type="chain" id="PRO_5019046804" evidence="1">
    <location>
        <begin position="23"/>
        <end position="143"/>
    </location>
</feature>
<feature type="signal peptide" evidence="1">
    <location>
        <begin position="1"/>
        <end position="22"/>
    </location>
</feature>
<organism evidence="2 3">
    <name type="scientific">Alginatibacterium sediminis</name>
    <dbReference type="NCBI Taxonomy" id="2164068"/>
    <lineage>
        <taxon>Bacteria</taxon>
        <taxon>Pseudomonadati</taxon>
        <taxon>Pseudomonadota</taxon>
        <taxon>Gammaproteobacteria</taxon>
        <taxon>Alteromonadales</taxon>
        <taxon>Alteromonadaceae</taxon>
        <taxon>Alginatibacterium</taxon>
    </lineage>
</organism>
<reference evidence="2 3" key="1">
    <citation type="submission" date="2018-09" db="EMBL/GenBank/DDBJ databases">
        <authorList>
            <person name="Wang Z."/>
        </authorList>
    </citation>
    <scope>NUCLEOTIDE SEQUENCE [LARGE SCALE GENOMIC DNA]</scope>
    <source>
        <strain evidence="2 3">ALS 81</strain>
    </source>
</reference>
<evidence type="ECO:0000256" key="1">
    <source>
        <dbReference type="SAM" id="SignalP"/>
    </source>
</evidence>
<name>A0A420E992_9ALTE</name>
<dbReference type="Proteomes" id="UP000286482">
    <property type="component" value="Unassembled WGS sequence"/>
</dbReference>
<sequence>MRKSTYFVVFVIVSLSPLTQWAQASTGYFSDPTYPASNNSDLKILRYKWASQGLSASIRISDRREYSQLQATRMPFTNDDSQDWESWLNYEIDDNIELEFRGNKLKGNYDTKFEPFCNDCKLQLQSTVWRDGDIRLEFKSPFQ</sequence>
<evidence type="ECO:0000313" key="2">
    <source>
        <dbReference type="EMBL" id="RKF15931.1"/>
    </source>
</evidence>
<keyword evidence="3" id="KW-1185">Reference proteome</keyword>
<proteinExistence type="predicted"/>
<accession>A0A420E992</accession>
<keyword evidence="1" id="KW-0732">Signal</keyword>
<dbReference type="EMBL" id="RAQO01000008">
    <property type="protein sequence ID" value="RKF15931.1"/>
    <property type="molecule type" value="Genomic_DNA"/>
</dbReference>